<dbReference type="EMBL" id="CP003383">
    <property type="protein sequence ID" value="AFZ69339.1"/>
    <property type="molecule type" value="Genomic_DNA"/>
</dbReference>
<evidence type="ECO:0000313" key="3">
    <source>
        <dbReference type="EMBL" id="AFZ69339.1"/>
    </source>
</evidence>
<dbReference type="SUPFAM" id="SSF53743">
    <property type="entry name" value="FucI/AraA N-terminal and middle domains"/>
    <property type="match status" value="1"/>
</dbReference>
<gene>
    <name evidence="3" type="ordered locus">Deipe_3930</name>
</gene>
<dbReference type="OrthoDB" id="5838738at2"/>
<dbReference type="PATRIC" id="fig|937777.3.peg.3946"/>
<accession>L0A7B5</accession>
<reference evidence="4" key="1">
    <citation type="submission" date="2012-03" db="EMBL/GenBank/DDBJ databases">
        <title>Complete sequence of plasmid 1 of Deinococcus peraridilitoris DSM 19664.</title>
        <authorList>
            <person name="Lucas S."/>
            <person name="Copeland A."/>
            <person name="Lapidus A."/>
            <person name="Glavina del Rio T."/>
            <person name="Dalin E."/>
            <person name="Tice H."/>
            <person name="Bruce D."/>
            <person name="Goodwin L."/>
            <person name="Pitluck S."/>
            <person name="Peters L."/>
            <person name="Mikhailova N."/>
            <person name="Lu M."/>
            <person name="Kyrpides N."/>
            <person name="Mavromatis K."/>
            <person name="Ivanova N."/>
            <person name="Brettin T."/>
            <person name="Detter J.C."/>
            <person name="Han C."/>
            <person name="Larimer F."/>
            <person name="Land M."/>
            <person name="Hauser L."/>
            <person name="Markowitz V."/>
            <person name="Cheng J.-F."/>
            <person name="Hugenholtz P."/>
            <person name="Woyke T."/>
            <person name="Wu D."/>
            <person name="Pukall R."/>
            <person name="Steenblock K."/>
            <person name="Brambilla E."/>
            <person name="Klenk H.-P."/>
            <person name="Eisen J.A."/>
        </authorList>
    </citation>
    <scope>NUCLEOTIDE SEQUENCE [LARGE SCALE GENOMIC DNA]</scope>
    <source>
        <strain evidence="4">DSM 19664 / LMG 22246 / CIP 109416 / KR-200</strain>
        <plasmid evidence="4">Plasmid pDEIPE01</plasmid>
    </source>
</reference>
<dbReference type="KEGG" id="dpd:Deipe_3930"/>
<evidence type="ECO:0000256" key="2">
    <source>
        <dbReference type="ARBA" id="ARBA00023277"/>
    </source>
</evidence>
<sequence length="434" mass="47136">MKLTYVPIVRPMFRGAHMGLQERTEAVLRDLANQYGFELHVCAPIAETGETQATCDVLLQTPPDLLLIQHVTFATGDLVTPLLELDLPSVVWALPEAFEEGRLPQNALCGLNMTLSLPAQRTKPVRWLYGAPDDVSLHTQLVTSLRGASVARELKDARILQLGGSAPGFYRIESEPVALSTVDHAPLQEFIGTVANAAAASTPHEPSDYTPAALEQALKIETALADAATGYDAVALRCWPEVPEELGSMACLACARLADRGLPVACEGDTFGALSMLAAQKISGTPGALLDLTHTSADALMFWHCGNVAQEWASETRIEKHFNRQVPAVRGMTLKPGPVSGLRLLEGNRAFVFSGQVVERESRYEGVSGWVTDFRIAGQSVTSQVFLANILENRLPHHLVFALGHCEEELLELCLWLGYEVLPAREATGVVRWS</sequence>
<dbReference type="GO" id="GO:0005996">
    <property type="term" value="P:monosaccharide metabolic process"/>
    <property type="evidence" value="ECO:0007669"/>
    <property type="project" value="InterPro"/>
</dbReference>
<dbReference type="Proteomes" id="UP000010467">
    <property type="component" value="Plasmid pDEIPE01"/>
</dbReference>
<dbReference type="RefSeq" id="WP_015231241.1">
    <property type="nucleotide sequence ID" value="NC_019789.1"/>
</dbReference>
<protein>
    <submittedName>
        <fullName evidence="3">L-fucose isomerase family protein</fullName>
    </submittedName>
</protein>
<geneLocation type="plasmid" evidence="3 4">
    <name>pDEIPE01</name>
</geneLocation>
<keyword evidence="3" id="KW-0614">Plasmid</keyword>
<dbReference type="AlphaFoldDB" id="L0A7B5"/>
<dbReference type="GO" id="GO:0005737">
    <property type="term" value="C:cytoplasm"/>
    <property type="evidence" value="ECO:0007669"/>
    <property type="project" value="InterPro"/>
</dbReference>
<name>L0A7B5_DEIPD</name>
<keyword evidence="1 3" id="KW-0413">Isomerase</keyword>
<dbReference type="PANTHER" id="PTHR36120:SF1">
    <property type="entry name" value="L-FUCOSE ISOMERASE C-TERMINAL DOMAIN-CONTAINING PROTEIN"/>
    <property type="match status" value="1"/>
</dbReference>
<dbReference type="InterPro" id="IPR009015">
    <property type="entry name" value="Fucose_isomerase_N/cen_sf"/>
</dbReference>
<proteinExistence type="predicted"/>
<dbReference type="PANTHER" id="PTHR36120">
    <property type="entry name" value="FUCOSE ISOMERASE"/>
    <property type="match status" value="1"/>
</dbReference>
<dbReference type="GO" id="GO:0016861">
    <property type="term" value="F:intramolecular oxidoreductase activity, interconverting aldoses and ketoses"/>
    <property type="evidence" value="ECO:0007669"/>
    <property type="project" value="InterPro"/>
</dbReference>
<organism evidence="3 4">
    <name type="scientific">Deinococcus peraridilitoris (strain DSM 19664 / LMG 22246 / CIP 109416 / KR-200)</name>
    <dbReference type="NCBI Taxonomy" id="937777"/>
    <lineage>
        <taxon>Bacteria</taxon>
        <taxon>Thermotogati</taxon>
        <taxon>Deinococcota</taxon>
        <taxon>Deinococci</taxon>
        <taxon>Deinococcales</taxon>
        <taxon>Deinococcaceae</taxon>
        <taxon>Deinococcus</taxon>
    </lineage>
</organism>
<evidence type="ECO:0000256" key="1">
    <source>
        <dbReference type="ARBA" id="ARBA00023235"/>
    </source>
</evidence>
<dbReference type="HOGENOM" id="CLU_045643_1_0_0"/>
<keyword evidence="4" id="KW-1185">Reference proteome</keyword>
<keyword evidence="2" id="KW-0119">Carbohydrate metabolism</keyword>
<evidence type="ECO:0000313" key="4">
    <source>
        <dbReference type="Proteomes" id="UP000010467"/>
    </source>
</evidence>